<comment type="caution">
    <text evidence="2">The sequence shown here is derived from an EMBL/GenBank/DDBJ whole genome shotgun (WGS) entry which is preliminary data.</text>
</comment>
<reference evidence="3" key="1">
    <citation type="journal article" date="2018" name="Front. Microbiol.">
        <title>Genome-Based Analysis Reveals the Taxonomy and Diversity of the Family Idiomarinaceae.</title>
        <authorList>
            <person name="Liu Y."/>
            <person name="Lai Q."/>
            <person name="Shao Z."/>
        </authorList>
    </citation>
    <scope>NUCLEOTIDE SEQUENCE [LARGE SCALE GENOMIC DNA]</scope>
    <source>
        <strain evidence="3">SN-14</strain>
    </source>
</reference>
<dbReference type="CDD" id="cd04186">
    <property type="entry name" value="GT_2_like_c"/>
    <property type="match status" value="1"/>
</dbReference>
<dbReference type="AlphaFoldDB" id="A0AA94JEH0"/>
<dbReference type="InterPro" id="IPR029044">
    <property type="entry name" value="Nucleotide-diphossugar_trans"/>
</dbReference>
<dbReference type="Proteomes" id="UP000286680">
    <property type="component" value="Unassembled WGS sequence"/>
</dbReference>
<accession>A0AA94JEH0</accession>
<dbReference type="PANTHER" id="PTHR43179:SF7">
    <property type="entry name" value="RHAMNOSYLTRANSFERASE WBBL"/>
    <property type="match status" value="1"/>
</dbReference>
<feature type="domain" description="Glycosyltransferase 2-like" evidence="1">
    <location>
        <begin position="403"/>
        <end position="527"/>
    </location>
</feature>
<sequence>MSNIELTVKTPDWDLEAHHLQHVLHNQSLSKLGWQRFVLIAKNDAAERFLKDQGMIMLRQNDHLQGVPLCHDDPKKASLVFYRHNPLNKITLDYVFAANANTQGEETLHFSVRVKPISAAKAWFFMLQAVSKKDKQNGLGAAHIYRITRARQKRKGGEHALRKLVQAYQPLLQYQLISCEPYNYWRLHNEPLMREALLKSYKPGMSLTVHSLNEDTQPSDIIRDHWYYWRTDDFVYTRQFEQLLQASVSKAEKHRARLVYWDHDQLSAAGDRVRPQFKPGWNPELLMSKDYIDACYAVKGELLLNADPQLLMVADSYTRLLKLLSLGDEPYHVPVILQHHKGPSESTTSGNANELEQQRQQALKEWLLSQGEQPRTIESVVEPGIRKVSFHVPQAIPEKPLISIIVPTRDGLDITQNCIDSVLSKTQFRGFEIIIVNNQSEQAETLNWFQQITQHPQVRVVDYDAPFNYSAINNYAAQQARGNYLCFLNNDTEVITDNWLDELLQHAQRPAIGCVGAKLYYSDNTIQHAGVILGVWGLAGHAHKNFTRHSPGYSQRLLCVQNFSAVTAACLMIKRDRFEAVNGFNENELTVAFNDVDLCLKVQAAGYRNVWTPFAELYHYESKSRGKEDSPEKKAREQREIQYMKSTWSKQLAHDPAYNPNLTRVQEDFGINLDRWSRQ</sequence>
<evidence type="ECO:0000259" key="1">
    <source>
        <dbReference type="Pfam" id="PF00535"/>
    </source>
</evidence>
<dbReference type="EMBL" id="PIPS01000001">
    <property type="protein sequence ID" value="RUO45150.1"/>
    <property type="molecule type" value="Genomic_DNA"/>
</dbReference>
<gene>
    <name evidence="2" type="ORF">CWE23_03780</name>
</gene>
<dbReference type="InterPro" id="IPR001173">
    <property type="entry name" value="Glyco_trans_2-like"/>
</dbReference>
<proteinExistence type="predicted"/>
<dbReference type="Pfam" id="PF00535">
    <property type="entry name" value="Glycos_transf_2"/>
    <property type="match status" value="1"/>
</dbReference>
<protein>
    <recommendedName>
        <fullName evidence="1">Glycosyltransferase 2-like domain-containing protein</fullName>
    </recommendedName>
</protein>
<dbReference type="Gene3D" id="3.90.550.10">
    <property type="entry name" value="Spore Coat Polysaccharide Biosynthesis Protein SpsA, Chain A"/>
    <property type="match status" value="1"/>
</dbReference>
<evidence type="ECO:0000313" key="2">
    <source>
        <dbReference type="EMBL" id="RUO45150.1"/>
    </source>
</evidence>
<name>A0AA94JEH0_9GAMM</name>
<organism evidence="2 3">
    <name type="scientific">Idiomarina aquatica</name>
    <dbReference type="NCBI Taxonomy" id="1327752"/>
    <lineage>
        <taxon>Bacteria</taxon>
        <taxon>Pseudomonadati</taxon>
        <taxon>Pseudomonadota</taxon>
        <taxon>Gammaproteobacteria</taxon>
        <taxon>Alteromonadales</taxon>
        <taxon>Idiomarinaceae</taxon>
        <taxon>Idiomarina</taxon>
    </lineage>
</organism>
<dbReference type="PANTHER" id="PTHR43179">
    <property type="entry name" value="RHAMNOSYLTRANSFERASE WBBL"/>
    <property type="match status" value="1"/>
</dbReference>
<evidence type="ECO:0000313" key="3">
    <source>
        <dbReference type="Proteomes" id="UP000286680"/>
    </source>
</evidence>
<dbReference type="SUPFAM" id="SSF53448">
    <property type="entry name" value="Nucleotide-diphospho-sugar transferases"/>
    <property type="match status" value="1"/>
</dbReference>
<keyword evidence="3" id="KW-1185">Reference proteome</keyword>